<keyword evidence="10 15" id="KW-0067">ATP-binding</keyword>
<evidence type="ECO:0000256" key="3">
    <source>
        <dbReference type="ARBA" id="ARBA00017959"/>
    </source>
</evidence>
<feature type="binding site" evidence="15">
    <location>
        <position position="619"/>
    </location>
    <ligand>
        <name>Zn(2+)</name>
        <dbReference type="ChEBI" id="CHEBI:29105"/>
    </ligand>
</feature>
<feature type="domain" description="Alanyl-transfer RNA synthetases family profile" evidence="17">
    <location>
        <begin position="5"/>
        <end position="776"/>
    </location>
</feature>
<evidence type="ECO:0000259" key="17">
    <source>
        <dbReference type="PROSITE" id="PS50860"/>
    </source>
</evidence>
<protein>
    <recommendedName>
        <fullName evidence="3">Alanine--tRNA ligase</fullName>
        <ecNumber evidence="2">6.1.1.7</ecNumber>
    </recommendedName>
</protein>
<comment type="caution">
    <text evidence="18">The sequence shown here is derived from an EMBL/GenBank/DDBJ whole genome shotgun (WGS) entry which is preliminary data.</text>
</comment>
<dbReference type="Gene3D" id="3.30.930.10">
    <property type="entry name" value="Bira Bifunctional Protein, Domain 2"/>
    <property type="match status" value="1"/>
</dbReference>
<feature type="binding site" evidence="15">
    <location>
        <position position="733"/>
    </location>
    <ligand>
        <name>Zn(2+)</name>
        <dbReference type="ChEBI" id="CHEBI:29105"/>
    </ligand>
</feature>
<dbReference type="Gene3D" id="3.10.310.40">
    <property type="match status" value="1"/>
</dbReference>
<dbReference type="InterPro" id="IPR018162">
    <property type="entry name" value="Ala-tRNA-ligase_IIc_anticod-bd"/>
</dbReference>
<evidence type="ECO:0000256" key="6">
    <source>
        <dbReference type="ARBA" id="ARBA00022598"/>
    </source>
</evidence>
<dbReference type="GO" id="GO:0006419">
    <property type="term" value="P:alanyl-tRNA aminoacylation"/>
    <property type="evidence" value="ECO:0007669"/>
    <property type="project" value="InterPro"/>
</dbReference>
<dbReference type="SUPFAM" id="SSF55186">
    <property type="entry name" value="ThrRS/AlaRS common domain"/>
    <property type="match status" value="1"/>
</dbReference>
<dbReference type="InterPro" id="IPR045864">
    <property type="entry name" value="aa-tRNA-synth_II/BPL/LPL"/>
</dbReference>
<dbReference type="GO" id="GO:0005739">
    <property type="term" value="C:mitochondrion"/>
    <property type="evidence" value="ECO:0007669"/>
    <property type="project" value="TreeGrafter"/>
</dbReference>
<dbReference type="InterPro" id="IPR018164">
    <property type="entry name" value="Ala-tRNA-synth_IIc_N"/>
</dbReference>
<keyword evidence="6 15" id="KW-0436">Ligase</keyword>
<dbReference type="GO" id="GO:0008270">
    <property type="term" value="F:zinc ion binding"/>
    <property type="evidence" value="ECO:0007669"/>
    <property type="project" value="UniProtKB-UniRule"/>
</dbReference>
<dbReference type="Gene3D" id="2.40.30.130">
    <property type="match status" value="1"/>
</dbReference>
<dbReference type="InterPro" id="IPR003156">
    <property type="entry name" value="DHHA1_dom"/>
</dbReference>
<dbReference type="InterPro" id="IPR023033">
    <property type="entry name" value="Ala_tRNA_ligase_euk/bac"/>
</dbReference>
<evidence type="ECO:0000256" key="14">
    <source>
        <dbReference type="ARBA" id="ARBA00048300"/>
    </source>
</evidence>
<dbReference type="FunFam" id="3.30.930.10:FF:000011">
    <property type="entry name" value="Alanine--tRNA ligase, cytoplasmic"/>
    <property type="match status" value="1"/>
</dbReference>
<evidence type="ECO:0000256" key="10">
    <source>
        <dbReference type="ARBA" id="ARBA00022840"/>
    </source>
</evidence>
<feature type="binding site" evidence="15">
    <location>
        <position position="615"/>
    </location>
    <ligand>
        <name>Zn(2+)</name>
        <dbReference type="ChEBI" id="CHEBI:29105"/>
    </ligand>
</feature>
<evidence type="ECO:0000256" key="11">
    <source>
        <dbReference type="ARBA" id="ARBA00022884"/>
    </source>
</evidence>
<keyword evidence="12 15" id="KW-0648">Protein biosynthesis</keyword>
<dbReference type="PRINTS" id="PR00980">
    <property type="entry name" value="TRNASYNTHALA"/>
</dbReference>
<dbReference type="Pfam" id="PF02272">
    <property type="entry name" value="DHHA1"/>
    <property type="match status" value="1"/>
</dbReference>
<keyword evidence="7 15" id="KW-0479">Metal-binding</keyword>
<evidence type="ECO:0000256" key="9">
    <source>
        <dbReference type="ARBA" id="ARBA00022833"/>
    </source>
</evidence>
<dbReference type="PROSITE" id="PS01176">
    <property type="entry name" value="IF2"/>
    <property type="match status" value="1"/>
</dbReference>
<dbReference type="EMBL" id="JAIZAY010000005">
    <property type="protein sequence ID" value="KAJ8042005.1"/>
    <property type="molecule type" value="Genomic_DNA"/>
</dbReference>
<dbReference type="InterPro" id="IPR018163">
    <property type="entry name" value="Thr/Ala-tRNA-synth_IIc_edit"/>
</dbReference>
<keyword evidence="13 15" id="KW-0030">Aminoacyl-tRNA synthetase</keyword>
<dbReference type="SUPFAM" id="SSF50447">
    <property type="entry name" value="Translation proteins"/>
    <property type="match status" value="1"/>
</dbReference>
<keyword evidence="8 15" id="KW-0547">Nucleotide-binding</keyword>
<dbReference type="EC" id="6.1.1.7" evidence="2"/>
<dbReference type="InterPro" id="IPR009000">
    <property type="entry name" value="Transl_B-barrel_sf"/>
</dbReference>
<comment type="cofactor">
    <cofactor evidence="15">
        <name>Zn(2+)</name>
        <dbReference type="ChEBI" id="CHEBI:29105"/>
    </cofactor>
    <text evidence="15">Binds 1 zinc ion per subunit.</text>
</comment>
<dbReference type="Pfam" id="PF01411">
    <property type="entry name" value="tRNA-synt_2c"/>
    <property type="match status" value="1"/>
</dbReference>
<comment type="similarity">
    <text evidence="1">Belongs to the class-II aminoacyl-tRNA synthetase family. Alax-L subfamily.</text>
</comment>
<evidence type="ECO:0000256" key="8">
    <source>
        <dbReference type="ARBA" id="ARBA00022741"/>
    </source>
</evidence>
<dbReference type="SUPFAM" id="SSF55681">
    <property type="entry name" value="Class II aaRS and biotin synthetases"/>
    <property type="match status" value="1"/>
</dbReference>
<dbReference type="GO" id="GO:0002161">
    <property type="term" value="F:aminoacyl-tRNA deacylase activity"/>
    <property type="evidence" value="ECO:0007669"/>
    <property type="project" value="TreeGrafter"/>
</dbReference>
<dbReference type="GO" id="GO:0003924">
    <property type="term" value="F:GTPase activity"/>
    <property type="evidence" value="ECO:0007669"/>
    <property type="project" value="InterPro"/>
</dbReference>
<dbReference type="GO" id="GO:0004813">
    <property type="term" value="F:alanine-tRNA ligase activity"/>
    <property type="evidence" value="ECO:0007669"/>
    <property type="project" value="UniProtKB-UniRule"/>
</dbReference>
<evidence type="ECO:0000313" key="18">
    <source>
        <dbReference type="EMBL" id="KAJ8042005.1"/>
    </source>
</evidence>
<dbReference type="SUPFAM" id="SSF101353">
    <property type="entry name" value="Putative anticodon-binding domain of alanyl-tRNA synthetase (AlaRS)"/>
    <property type="match status" value="1"/>
</dbReference>
<keyword evidence="16" id="KW-0175">Coiled coil</keyword>
<evidence type="ECO:0000256" key="16">
    <source>
        <dbReference type="SAM" id="Coils"/>
    </source>
</evidence>
<dbReference type="Pfam" id="PF07973">
    <property type="entry name" value="tRNA_SAD"/>
    <property type="match status" value="1"/>
</dbReference>
<dbReference type="PANTHER" id="PTHR11777">
    <property type="entry name" value="ALANYL-TRNA SYNTHETASE"/>
    <property type="match status" value="1"/>
</dbReference>
<evidence type="ECO:0000313" key="19">
    <source>
        <dbReference type="Proteomes" id="UP001152320"/>
    </source>
</evidence>
<dbReference type="InterPro" id="IPR018165">
    <property type="entry name" value="Ala-tRNA-synth_IIc_core"/>
</dbReference>
<evidence type="ECO:0000256" key="1">
    <source>
        <dbReference type="ARBA" id="ARBA00008429"/>
    </source>
</evidence>
<dbReference type="GO" id="GO:0005525">
    <property type="term" value="F:GTP binding"/>
    <property type="evidence" value="ECO:0007669"/>
    <property type="project" value="InterPro"/>
</dbReference>
<evidence type="ECO:0000256" key="4">
    <source>
        <dbReference type="ARBA" id="ARBA00022490"/>
    </source>
</evidence>
<dbReference type="GO" id="GO:0003743">
    <property type="term" value="F:translation initiation factor activity"/>
    <property type="evidence" value="ECO:0007669"/>
    <property type="project" value="InterPro"/>
</dbReference>
<dbReference type="InterPro" id="IPR000178">
    <property type="entry name" value="TF_IF2_bacterial-like"/>
</dbReference>
<evidence type="ECO:0000256" key="15">
    <source>
        <dbReference type="HAMAP-Rule" id="MF_03133"/>
    </source>
</evidence>
<proteinExistence type="inferred from homology"/>
<feature type="binding site" evidence="15">
    <location>
        <position position="737"/>
    </location>
    <ligand>
        <name>Zn(2+)</name>
        <dbReference type="ChEBI" id="CHEBI:29105"/>
    </ligand>
</feature>
<evidence type="ECO:0000256" key="2">
    <source>
        <dbReference type="ARBA" id="ARBA00013168"/>
    </source>
</evidence>
<dbReference type="GO" id="GO:0000049">
    <property type="term" value="F:tRNA binding"/>
    <property type="evidence" value="ECO:0007669"/>
    <property type="project" value="UniProtKB-KW"/>
</dbReference>
<dbReference type="CDD" id="cd00673">
    <property type="entry name" value="AlaRS_core"/>
    <property type="match status" value="1"/>
</dbReference>
<dbReference type="FunFam" id="3.30.980.10:FF:000004">
    <property type="entry name" value="Alanine--tRNA ligase, cytoplasmic"/>
    <property type="match status" value="1"/>
</dbReference>
<dbReference type="InterPro" id="IPR012947">
    <property type="entry name" value="tRNA_SAD"/>
</dbReference>
<keyword evidence="11 15" id="KW-0694">RNA-binding</keyword>
<evidence type="ECO:0000256" key="12">
    <source>
        <dbReference type="ARBA" id="ARBA00022917"/>
    </source>
</evidence>
<dbReference type="FunFam" id="3.10.310.40:FF:000002">
    <property type="entry name" value="alanine--tRNA ligase, cytoplasmic"/>
    <property type="match status" value="1"/>
</dbReference>
<comment type="function">
    <text evidence="15">Catalyzes the attachment of alanine to tRNA(Ala) in a two-step reaction: alanine is first activated by ATP to form Ala-AMP and then transferred to the acceptor end of tRNA(Ala). Also edits incorrectly charged tRNA(Ala) via its editing domain.</text>
</comment>
<comment type="subunit">
    <text evidence="15">Monomer.</text>
</comment>
<dbReference type="InterPro" id="IPR002318">
    <property type="entry name" value="Ala-tRNA-lgiase_IIc"/>
</dbReference>
<keyword evidence="4" id="KW-0963">Cytoplasm</keyword>
<evidence type="ECO:0000256" key="5">
    <source>
        <dbReference type="ARBA" id="ARBA00022555"/>
    </source>
</evidence>
<dbReference type="Proteomes" id="UP001152320">
    <property type="component" value="Chromosome 5"/>
</dbReference>
<evidence type="ECO:0000256" key="13">
    <source>
        <dbReference type="ARBA" id="ARBA00023146"/>
    </source>
</evidence>
<dbReference type="InterPro" id="IPR050058">
    <property type="entry name" value="Ala-tRNA_ligase"/>
</dbReference>
<reference evidence="18" key="1">
    <citation type="submission" date="2021-10" db="EMBL/GenBank/DDBJ databases">
        <title>Tropical sea cucumber genome reveals ecological adaptation and Cuvierian tubules defense mechanism.</title>
        <authorList>
            <person name="Chen T."/>
        </authorList>
    </citation>
    <scope>NUCLEOTIDE SEQUENCE</scope>
    <source>
        <strain evidence="18">Nanhai2018</strain>
        <tissue evidence="18">Muscle</tissue>
    </source>
</reference>
<keyword evidence="5 15" id="KW-0820">tRNA-binding</keyword>
<dbReference type="PANTHER" id="PTHR11777:SF9">
    <property type="entry name" value="ALANINE--TRNA LIGASE, CYTOPLASMIC"/>
    <property type="match status" value="1"/>
</dbReference>
<keyword evidence="19" id="KW-1185">Reference proteome</keyword>
<dbReference type="PROSITE" id="PS50860">
    <property type="entry name" value="AA_TRNA_LIGASE_II_ALA"/>
    <property type="match status" value="1"/>
</dbReference>
<gene>
    <name evidence="18" type="ORF">HOLleu_12966</name>
</gene>
<dbReference type="HAMAP" id="MF_00036_B">
    <property type="entry name" value="Ala_tRNA_synth_B"/>
    <property type="match status" value="1"/>
</dbReference>
<feature type="coiled-coil region" evidence="16">
    <location>
        <begin position="826"/>
        <end position="853"/>
    </location>
</feature>
<dbReference type="Gene3D" id="3.30.980.10">
    <property type="entry name" value="Threonyl-trna Synthetase, Chain A, domain 2"/>
    <property type="match status" value="1"/>
</dbReference>
<evidence type="ECO:0000256" key="7">
    <source>
        <dbReference type="ARBA" id="ARBA00022723"/>
    </source>
</evidence>
<dbReference type="SMART" id="SM00863">
    <property type="entry name" value="tRNA_SAD"/>
    <property type="match status" value="1"/>
</dbReference>
<comment type="domain">
    <text evidence="15">Consists of three domains; the N-terminal catalytic domain, the editing domain and the C-terminal C-Ala domain. The editing domain removes incorrectly charged amino acids, while the C-Ala domain, along with tRNA(Ala), serves as a bridge to cooperatively bring together the editing and aminoacylation centers thus stimulating deacylation of misacylated tRNAs.</text>
</comment>
<organism evidence="18 19">
    <name type="scientific">Holothuria leucospilota</name>
    <name type="common">Black long sea cucumber</name>
    <name type="synonym">Mertensiothuria leucospilota</name>
    <dbReference type="NCBI Taxonomy" id="206669"/>
    <lineage>
        <taxon>Eukaryota</taxon>
        <taxon>Metazoa</taxon>
        <taxon>Echinodermata</taxon>
        <taxon>Eleutherozoa</taxon>
        <taxon>Echinozoa</taxon>
        <taxon>Holothuroidea</taxon>
        <taxon>Aspidochirotacea</taxon>
        <taxon>Aspidochirotida</taxon>
        <taxon>Holothuriidae</taxon>
        <taxon>Holothuria</taxon>
    </lineage>
</organism>
<accession>A0A9Q1CC73</accession>
<sequence>MDPNATAKEVRQTFIDYFLKKQNFEHDFVPSSSVVPLDDPTLLFANAGMNQYKPIFLGTVDPNSDMGKLKRAANSQKCIRAGGKHNDLDDVGKDVYHHTFFEMLGNWSFGDYFKKEACMMAWELLTEVYKLPADRMYVTYFGGSEKQGLESDEECKQIWLDLGLPPDRVMPFDMKDNFWEMGDTGPCGPCSEIHFDRIGGRNAASLVNMDDPDVVEIWNLVFIQFNRESDGSLKSLPKKSIDTGMGLERVVSVIQNKRSNYDTDLFLPIFQEVQTKTGIRPYTGKIGKEDTDGVDMAYRVVADHIRTLTIALSDGGRPDNVGRGYVLRRILRRGVRYATEKLNAPPGFFAGLVNQVVEILGDAFPEIKKDPQMVMDIINEEEGQFLKTLTRGRRVLERTITKLGSEKLTLPGKVAWLLYDTYGFPIDLTTLMVEEKGMTVDMQEYEEERKKAQLLSQGKGSGVDDTIGLDVHAISELQEKRKVPPTDDTIKYQYSRDDNGTYKFESTVGTVIALRKNKTFVEEVDNGDDCGVLLDKTCFYAESGGQIYDEGFMEKEDNTVSKDVEFKVTNVQVKGGYILHIGKLSAVDTEGKLRVGDRLKLSIDEVRRRPVMSNHTGTHVLNFALRKVLGEADQRGSLVAPDRLRFDFSAKGAMTTEQVKEAEEIANGMIQKKEKVYAMDTPLAQAKAIQGLRAVFDEVYPDPVRVLSIGIPVEDLVADPAGPGAVMTSVEFCGGTHLQNSGDIGKFVITTEEAIAKGIRRIVAITGEDAEKAVSRALALEESIKELAKKIDDNCKTPTISHKQLNKEVFELGNDLNVAVIPQWRKDNLRNSLKDLKKKLDDLDKARKAALIQNAKDTATKMVTDNPDATLVVAKLEALSMSKALDAALKIYKSKSPKTAAMLFSVDEENSKILCLAQVPKEVASKGLKANEWVQHVSEVMGGKGGGKDVSAQATGDKINSLEEAMRLSKEFAQLKLGN</sequence>
<name>A0A9Q1CC73_HOLLE</name>
<keyword evidence="9 15" id="KW-0862">Zinc</keyword>
<comment type="catalytic activity">
    <reaction evidence="14 15">
        <text>tRNA(Ala) + L-alanine + ATP = L-alanyl-tRNA(Ala) + AMP + diphosphate</text>
        <dbReference type="Rhea" id="RHEA:12540"/>
        <dbReference type="Rhea" id="RHEA-COMP:9657"/>
        <dbReference type="Rhea" id="RHEA-COMP:9923"/>
        <dbReference type="ChEBI" id="CHEBI:30616"/>
        <dbReference type="ChEBI" id="CHEBI:33019"/>
        <dbReference type="ChEBI" id="CHEBI:57972"/>
        <dbReference type="ChEBI" id="CHEBI:78442"/>
        <dbReference type="ChEBI" id="CHEBI:78497"/>
        <dbReference type="ChEBI" id="CHEBI:456215"/>
        <dbReference type="EC" id="6.1.1.7"/>
    </reaction>
</comment>
<dbReference type="OrthoDB" id="2423964at2759"/>
<dbReference type="GO" id="GO:0005524">
    <property type="term" value="F:ATP binding"/>
    <property type="evidence" value="ECO:0007669"/>
    <property type="project" value="UniProtKB-UniRule"/>
</dbReference>
<dbReference type="AlphaFoldDB" id="A0A9Q1CC73"/>
<dbReference type="NCBIfam" id="TIGR00344">
    <property type="entry name" value="alaS"/>
    <property type="match status" value="1"/>
</dbReference>